<keyword evidence="2" id="KW-1185">Reference proteome</keyword>
<organism evidence="1 2">
    <name type="scientific">Porphyra umbilicalis</name>
    <name type="common">Purple laver</name>
    <name type="synonym">Red alga</name>
    <dbReference type="NCBI Taxonomy" id="2786"/>
    <lineage>
        <taxon>Eukaryota</taxon>
        <taxon>Rhodophyta</taxon>
        <taxon>Bangiophyceae</taxon>
        <taxon>Bangiales</taxon>
        <taxon>Bangiaceae</taxon>
        <taxon>Porphyra</taxon>
    </lineage>
</organism>
<gene>
    <name evidence="1" type="ORF">BU14_0299s0009</name>
</gene>
<dbReference type="Proteomes" id="UP000218209">
    <property type="component" value="Unassembled WGS sequence"/>
</dbReference>
<reference evidence="1 2" key="1">
    <citation type="submission" date="2017-03" db="EMBL/GenBank/DDBJ databases">
        <title>WGS assembly of Porphyra umbilicalis.</title>
        <authorList>
            <person name="Brawley S.H."/>
            <person name="Blouin N.A."/>
            <person name="Ficko-Blean E."/>
            <person name="Wheeler G.L."/>
            <person name="Lohr M."/>
            <person name="Goodson H.V."/>
            <person name="Jenkins J.W."/>
            <person name="Blaby-Haas C.E."/>
            <person name="Helliwell K.E."/>
            <person name="Chan C."/>
            <person name="Marriage T."/>
            <person name="Bhattacharya D."/>
            <person name="Klein A.S."/>
            <person name="Badis Y."/>
            <person name="Brodie J."/>
            <person name="Cao Y."/>
            <person name="Collen J."/>
            <person name="Dittami S.M."/>
            <person name="Gachon C.M."/>
            <person name="Green B.R."/>
            <person name="Karpowicz S."/>
            <person name="Kim J.W."/>
            <person name="Kudahl U."/>
            <person name="Lin S."/>
            <person name="Michel G."/>
            <person name="Mittag M."/>
            <person name="Olson B.J."/>
            <person name="Pangilinan J."/>
            <person name="Peng Y."/>
            <person name="Qiu H."/>
            <person name="Shu S."/>
            <person name="Singer J.T."/>
            <person name="Smith A.G."/>
            <person name="Sprecher B.N."/>
            <person name="Wagner V."/>
            <person name="Wang W."/>
            <person name="Wang Z.-Y."/>
            <person name="Yan J."/>
            <person name="Yarish C."/>
            <person name="Zoeuner-Riek S."/>
            <person name="Zhuang Y."/>
            <person name="Zou Y."/>
            <person name="Lindquist E.A."/>
            <person name="Grimwood J."/>
            <person name="Barry K."/>
            <person name="Rokhsar D.S."/>
            <person name="Schmutz J."/>
            <person name="Stiller J.W."/>
            <person name="Grossman A.R."/>
            <person name="Prochnik S.E."/>
        </authorList>
    </citation>
    <scope>NUCLEOTIDE SEQUENCE [LARGE SCALE GENOMIC DNA]</scope>
    <source>
        <strain evidence="1">4086291</strain>
    </source>
</reference>
<dbReference type="EMBL" id="KV918957">
    <property type="protein sequence ID" value="OSX74241.1"/>
    <property type="molecule type" value="Genomic_DNA"/>
</dbReference>
<proteinExistence type="predicted"/>
<dbReference type="PANTHER" id="PTHR31424:SF3">
    <property type="entry name" value="RING-TYPE DOMAIN-CONTAINING PROTEIN"/>
    <property type="match status" value="1"/>
</dbReference>
<name>A0A1X6P041_PORUM</name>
<sequence>MRIDAGLASAVLDDVCRRARSSGGVAIAPTAAIHSLPIRLQTQFAVDNNISAASFQRFRLFLGPQSGLASPLALREELGKAAAEEHTRATSNGDGAYLVSPRAALEAAIWDLRSRKQWVERTVRGPDGREVTACRPFEGQASASVPHNSAVRDVHVCFGLDKGGLVSSCKAVLSCTNQVNPTSRGNSLLYGIFPCQKDDREALTRMADVNVPDLDALRTGGLDVGGVRRAVRLILIGDYAFMTSWVGHKVAISRMPCLWCTALRRRTQGNGLLVDTWGNMQDGSLARGVTRTRGHFERMAEASADCDNSKPAAPLPLDEHFSIEGRPLLSMDPTHISPMPLHLTLGITGALLRLGIEAIYIHHGATTASAYATNLSLALRFAVVVTPKPYFGGAFEGRQCQLIARRMSAVVELLAS</sequence>
<dbReference type="AlphaFoldDB" id="A0A1X6P041"/>
<accession>A0A1X6P041</accession>
<protein>
    <submittedName>
        <fullName evidence="1">Uncharacterized protein</fullName>
    </submittedName>
</protein>
<dbReference type="PANTHER" id="PTHR31424">
    <property type="entry name" value="PROTEIN CBG23806"/>
    <property type="match status" value="1"/>
</dbReference>
<evidence type="ECO:0000313" key="2">
    <source>
        <dbReference type="Proteomes" id="UP000218209"/>
    </source>
</evidence>
<evidence type="ECO:0000313" key="1">
    <source>
        <dbReference type="EMBL" id="OSX74241.1"/>
    </source>
</evidence>